<gene>
    <name evidence="1" type="ORF">CFOL_v3_30442</name>
</gene>
<evidence type="ECO:0000313" key="2">
    <source>
        <dbReference type="Proteomes" id="UP000187406"/>
    </source>
</evidence>
<keyword evidence="2" id="KW-1185">Reference proteome</keyword>
<sequence>RRDKGLCYNSDDKYHPSHVCKAKFFFMITDAEVELELDRQLANVDIASEEDIEMVPEISLHAIAGQVNPKTLRIIGQYFEHKLQFLIDGGSTHNFLQEKVAFGLSLPVIPTKPFKVFLGN</sequence>
<dbReference type="EMBL" id="BDDD01004131">
    <property type="protein sequence ID" value="GAV87016.1"/>
    <property type="molecule type" value="Genomic_DNA"/>
</dbReference>
<feature type="non-terminal residue" evidence="1">
    <location>
        <position position="120"/>
    </location>
</feature>
<dbReference type="Proteomes" id="UP000187406">
    <property type="component" value="Unassembled WGS sequence"/>
</dbReference>
<dbReference type="InParanoid" id="A0A1Q3D3B6"/>
<proteinExistence type="predicted"/>
<organism evidence="1 2">
    <name type="scientific">Cephalotus follicularis</name>
    <name type="common">Albany pitcher plant</name>
    <dbReference type="NCBI Taxonomy" id="3775"/>
    <lineage>
        <taxon>Eukaryota</taxon>
        <taxon>Viridiplantae</taxon>
        <taxon>Streptophyta</taxon>
        <taxon>Embryophyta</taxon>
        <taxon>Tracheophyta</taxon>
        <taxon>Spermatophyta</taxon>
        <taxon>Magnoliopsida</taxon>
        <taxon>eudicotyledons</taxon>
        <taxon>Gunneridae</taxon>
        <taxon>Pentapetalae</taxon>
        <taxon>rosids</taxon>
        <taxon>fabids</taxon>
        <taxon>Oxalidales</taxon>
        <taxon>Cephalotaceae</taxon>
        <taxon>Cephalotus</taxon>
    </lineage>
</organism>
<dbReference type="OrthoDB" id="1745472at2759"/>
<evidence type="ECO:0008006" key="3">
    <source>
        <dbReference type="Google" id="ProtNLM"/>
    </source>
</evidence>
<reference evidence="2" key="1">
    <citation type="submission" date="2016-04" db="EMBL/GenBank/DDBJ databases">
        <title>Cephalotus genome sequencing.</title>
        <authorList>
            <person name="Fukushima K."/>
            <person name="Hasebe M."/>
            <person name="Fang X."/>
        </authorList>
    </citation>
    <scope>NUCLEOTIDE SEQUENCE [LARGE SCALE GENOMIC DNA]</scope>
    <source>
        <strain evidence="2">cv. St1</strain>
    </source>
</reference>
<protein>
    <recommendedName>
        <fullName evidence="3">RVP_2 domain-containing protein</fullName>
    </recommendedName>
</protein>
<evidence type="ECO:0000313" key="1">
    <source>
        <dbReference type="EMBL" id="GAV87016.1"/>
    </source>
</evidence>
<feature type="non-terminal residue" evidence="1">
    <location>
        <position position="1"/>
    </location>
</feature>
<dbReference type="AlphaFoldDB" id="A0A1Q3D3B6"/>
<comment type="caution">
    <text evidence="1">The sequence shown here is derived from an EMBL/GenBank/DDBJ whole genome shotgun (WGS) entry which is preliminary data.</text>
</comment>
<name>A0A1Q3D3B6_CEPFO</name>
<accession>A0A1Q3D3B6</accession>